<gene>
    <name evidence="1" type="ORF">METZ01_LOCUS181984</name>
</gene>
<dbReference type="Pfam" id="PF11056">
    <property type="entry name" value="UvsY"/>
    <property type="match status" value="1"/>
</dbReference>
<organism evidence="1">
    <name type="scientific">marine metagenome</name>
    <dbReference type="NCBI Taxonomy" id="408172"/>
    <lineage>
        <taxon>unclassified sequences</taxon>
        <taxon>metagenomes</taxon>
        <taxon>ecological metagenomes</taxon>
    </lineage>
</organism>
<reference evidence="1" key="1">
    <citation type="submission" date="2018-05" db="EMBL/GenBank/DDBJ databases">
        <authorList>
            <person name="Lanie J.A."/>
            <person name="Ng W.-L."/>
            <person name="Kazmierczak K.M."/>
            <person name="Andrzejewski T.M."/>
            <person name="Davidsen T.M."/>
            <person name="Wayne K.J."/>
            <person name="Tettelin H."/>
            <person name="Glass J.I."/>
            <person name="Rusch D."/>
            <person name="Podicherti R."/>
            <person name="Tsui H.-C.T."/>
            <person name="Winkler M.E."/>
        </authorList>
    </citation>
    <scope>NUCLEOTIDE SEQUENCE</scope>
</reference>
<dbReference type="AlphaFoldDB" id="A0A382CSJ9"/>
<accession>A0A382CSJ9</accession>
<protein>
    <recommendedName>
        <fullName evidence="2">UvsY</fullName>
    </recommendedName>
</protein>
<dbReference type="EMBL" id="UINC01035935">
    <property type="protein sequence ID" value="SVB29130.1"/>
    <property type="molecule type" value="Genomic_DNA"/>
</dbReference>
<sequence>MINLEKIQSMWQEDCKIDIDNMHEESIKIPQLHSKYHEIMNNLILLRTKAQKIQKSVRHERYEYYSGKADPKVYEREPFPKKVRDKDALIRYMDADERVSEANLKVEYYNVMINYLESILKQISNRTYQIKNSIEWHKFQAGFA</sequence>
<dbReference type="InterPro" id="IPR021289">
    <property type="entry name" value="UvsY"/>
</dbReference>
<name>A0A382CSJ9_9ZZZZ</name>
<proteinExistence type="predicted"/>
<evidence type="ECO:0000313" key="1">
    <source>
        <dbReference type="EMBL" id="SVB29130.1"/>
    </source>
</evidence>
<evidence type="ECO:0008006" key="2">
    <source>
        <dbReference type="Google" id="ProtNLM"/>
    </source>
</evidence>